<evidence type="ECO:0008006" key="5">
    <source>
        <dbReference type="Google" id="ProtNLM"/>
    </source>
</evidence>
<reference evidence="3 4" key="1">
    <citation type="journal article" date="2016" name="Nat. Commun.">
        <title>Thousands of microbial genomes shed light on interconnected biogeochemical processes in an aquifer system.</title>
        <authorList>
            <person name="Anantharaman K."/>
            <person name="Brown C.T."/>
            <person name="Hug L.A."/>
            <person name="Sharon I."/>
            <person name="Castelle C.J."/>
            <person name="Probst A.J."/>
            <person name="Thomas B.C."/>
            <person name="Singh A."/>
            <person name="Wilkins M.J."/>
            <person name="Karaoz U."/>
            <person name="Brodie E.L."/>
            <person name="Williams K.H."/>
            <person name="Hubbard S.S."/>
            <person name="Banfield J.F."/>
        </authorList>
    </citation>
    <scope>NUCLEOTIDE SEQUENCE [LARGE SCALE GENOMIC DNA]</scope>
</reference>
<accession>A0A1F4V4C8</accession>
<name>A0A1F4V4C8_UNCKA</name>
<evidence type="ECO:0000256" key="1">
    <source>
        <dbReference type="SAM" id="Coils"/>
    </source>
</evidence>
<evidence type="ECO:0000313" key="3">
    <source>
        <dbReference type="EMBL" id="OGC52035.1"/>
    </source>
</evidence>
<sequence length="66" mass="8007">MAAKGAEINLKESKMSVEQALRELKNMVEEDMQILTDNRYYVKPTKQRREREKRRKASIRKYNKYN</sequence>
<organism evidence="3 4">
    <name type="scientific">candidate division WWE3 bacterium RIFCSPLOWO2_01_FULL_39_13</name>
    <dbReference type="NCBI Taxonomy" id="1802624"/>
    <lineage>
        <taxon>Bacteria</taxon>
        <taxon>Katanobacteria</taxon>
    </lineage>
</organism>
<gene>
    <name evidence="3" type="ORF">A2982_00300</name>
</gene>
<proteinExistence type="predicted"/>
<feature type="coiled-coil region" evidence="1">
    <location>
        <begin position="3"/>
        <end position="30"/>
    </location>
</feature>
<dbReference type="STRING" id="1802624.A2982_00300"/>
<comment type="caution">
    <text evidence="3">The sequence shown here is derived from an EMBL/GenBank/DDBJ whole genome shotgun (WGS) entry which is preliminary data.</text>
</comment>
<evidence type="ECO:0000256" key="2">
    <source>
        <dbReference type="SAM" id="MobiDB-lite"/>
    </source>
</evidence>
<protein>
    <recommendedName>
        <fullName evidence="5">30S ribosomal protein S21</fullName>
    </recommendedName>
</protein>
<dbReference type="EMBL" id="MEVH01000007">
    <property type="protein sequence ID" value="OGC52035.1"/>
    <property type="molecule type" value="Genomic_DNA"/>
</dbReference>
<dbReference type="AlphaFoldDB" id="A0A1F4V4C8"/>
<evidence type="ECO:0000313" key="4">
    <source>
        <dbReference type="Proteomes" id="UP000178771"/>
    </source>
</evidence>
<feature type="compositionally biased region" description="Basic residues" evidence="2">
    <location>
        <begin position="45"/>
        <end position="66"/>
    </location>
</feature>
<keyword evidence="1" id="KW-0175">Coiled coil</keyword>
<dbReference type="Proteomes" id="UP000178771">
    <property type="component" value="Unassembled WGS sequence"/>
</dbReference>
<feature type="region of interest" description="Disordered" evidence="2">
    <location>
        <begin position="44"/>
        <end position="66"/>
    </location>
</feature>